<dbReference type="PANTHER" id="PTHR43861:SF1">
    <property type="entry name" value="TRANS-ACONITATE 2-METHYLTRANSFERASE"/>
    <property type="match status" value="1"/>
</dbReference>
<accession>A0A845MC30</accession>
<comment type="caution">
    <text evidence="1">The sequence shown here is derived from an EMBL/GenBank/DDBJ whole genome shotgun (WGS) entry which is preliminary data.</text>
</comment>
<proteinExistence type="predicted"/>
<evidence type="ECO:0000313" key="2">
    <source>
        <dbReference type="Proteomes" id="UP000467322"/>
    </source>
</evidence>
<dbReference type="GO" id="GO:0008168">
    <property type="term" value="F:methyltransferase activity"/>
    <property type="evidence" value="ECO:0007669"/>
    <property type="project" value="UniProtKB-KW"/>
</dbReference>
<dbReference type="Proteomes" id="UP000467322">
    <property type="component" value="Unassembled WGS sequence"/>
</dbReference>
<keyword evidence="1" id="KW-0808">Transferase</keyword>
<dbReference type="Pfam" id="PF13489">
    <property type="entry name" value="Methyltransf_23"/>
    <property type="match status" value="1"/>
</dbReference>
<dbReference type="AlphaFoldDB" id="A0A845MC30"/>
<dbReference type="EMBL" id="WTUX01000022">
    <property type="protein sequence ID" value="MZR15251.1"/>
    <property type="molecule type" value="Genomic_DNA"/>
</dbReference>
<dbReference type="GO" id="GO:0032259">
    <property type="term" value="P:methylation"/>
    <property type="evidence" value="ECO:0007669"/>
    <property type="project" value="UniProtKB-KW"/>
</dbReference>
<keyword evidence="1" id="KW-0489">Methyltransferase</keyword>
<evidence type="ECO:0000313" key="1">
    <source>
        <dbReference type="EMBL" id="MZR15251.1"/>
    </source>
</evidence>
<organism evidence="1 2">
    <name type="scientific">Maritimibacter harenae</name>
    <dbReference type="NCBI Taxonomy" id="2606218"/>
    <lineage>
        <taxon>Bacteria</taxon>
        <taxon>Pseudomonadati</taxon>
        <taxon>Pseudomonadota</taxon>
        <taxon>Alphaproteobacteria</taxon>
        <taxon>Rhodobacterales</taxon>
        <taxon>Roseobacteraceae</taxon>
        <taxon>Maritimibacter</taxon>
    </lineage>
</organism>
<dbReference type="Gene3D" id="3.40.50.150">
    <property type="entry name" value="Vaccinia Virus protein VP39"/>
    <property type="match status" value="1"/>
</dbReference>
<dbReference type="InterPro" id="IPR029063">
    <property type="entry name" value="SAM-dependent_MTases_sf"/>
</dbReference>
<name>A0A845MC30_9RHOB</name>
<dbReference type="CDD" id="cd02440">
    <property type="entry name" value="AdoMet_MTases"/>
    <property type="match status" value="1"/>
</dbReference>
<dbReference type="PANTHER" id="PTHR43861">
    <property type="entry name" value="TRANS-ACONITATE 2-METHYLTRANSFERASE-RELATED"/>
    <property type="match status" value="1"/>
</dbReference>
<keyword evidence="2" id="KW-1185">Reference proteome</keyword>
<dbReference type="SUPFAM" id="SSF53335">
    <property type="entry name" value="S-adenosyl-L-methionine-dependent methyltransferases"/>
    <property type="match status" value="1"/>
</dbReference>
<dbReference type="RefSeq" id="WP_161353666.1">
    <property type="nucleotide sequence ID" value="NZ_WTUX01000022.1"/>
</dbReference>
<protein>
    <submittedName>
        <fullName evidence="1">Methyltransferase domain-containing protein</fullName>
    </submittedName>
</protein>
<gene>
    <name evidence="1" type="ORF">GQE99_19710</name>
</gene>
<reference evidence="1 2" key="1">
    <citation type="submission" date="2019-12" db="EMBL/GenBank/DDBJ databases">
        <title>Maritimibacter sp. nov. sp. isolated from sea sand.</title>
        <authorList>
            <person name="Kim J."/>
            <person name="Jeong S.E."/>
            <person name="Jung H.S."/>
            <person name="Jeon C.O."/>
        </authorList>
    </citation>
    <scope>NUCLEOTIDE SEQUENCE [LARGE SCALE GENOMIC DNA]</scope>
    <source>
        <strain evidence="1 2">DP07</strain>
    </source>
</reference>
<sequence>MSADRETIAVYDAKAQDYADMVSRDSHPGLDAFLAAVPEGARVLDLGCGTGAMAEKMVAAGRVVDATDASAAMVELAQARGVPARVATFDDLDAEATYDGIWANFSLLHAPRVDLPRHLAAIHGALKPGGYFHIGVKLGTGEARDALGRFYTYYGEDELEERLAEAGFTPITRKHGVGRGLDGTRAPWIWMLCRG</sequence>